<organism evidence="5 6">
    <name type="scientific">Brachionus plicatilis</name>
    <name type="common">Marine rotifer</name>
    <name type="synonym">Brachionus muelleri</name>
    <dbReference type="NCBI Taxonomy" id="10195"/>
    <lineage>
        <taxon>Eukaryota</taxon>
        <taxon>Metazoa</taxon>
        <taxon>Spiralia</taxon>
        <taxon>Gnathifera</taxon>
        <taxon>Rotifera</taxon>
        <taxon>Eurotatoria</taxon>
        <taxon>Monogononta</taxon>
        <taxon>Pseudotrocha</taxon>
        <taxon>Ploima</taxon>
        <taxon>Brachionidae</taxon>
        <taxon>Brachionus</taxon>
    </lineage>
</organism>
<feature type="non-terminal residue" evidence="5">
    <location>
        <position position="605"/>
    </location>
</feature>
<dbReference type="EMBL" id="REGN01011155">
    <property type="protein sequence ID" value="RMZ97826.1"/>
    <property type="molecule type" value="Genomic_DNA"/>
</dbReference>
<dbReference type="InterPro" id="IPR011990">
    <property type="entry name" value="TPR-like_helical_dom_sf"/>
</dbReference>
<dbReference type="PANTHER" id="PTHR14027:SF2">
    <property type="entry name" value="RNA POLYMERASE-ASSOCIATED PROTEIN CTR9 HOMOLOG"/>
    <property type="match status" value="1"/>
</dbReference>
<reference evidence="5 6" key="1">
    <citation type="journal article" date="2018" name="Sci. Rep.">
        <title>Genomic signatures of local adaptation to the degree of environmental predictability in rotifers.</title>
        <authorList>
            <person name="Franch-Gras L."/>
            <person name="Hahn C."/>
            <person name="Garcia-Roger E.M."/>
            <person name="Carmona M.J."/>
            <person name="Serra M."/>
            <person name="Gomez A."/>
        </authorList>
    </citation>
    <scope>NUCLEOTIDE SEQUENCE [LARGE SCALE GENOMIC DNA]</scope>
    <source>
        <strain evidence="5">HYR1</strain>
    </source>
</reference>
<dbReference type="STRING" id="10195.A0A3M7PFB8"/>
<dbReference type="InterPro" id="IPR019734">
    <property type="entry name" value="TPR_rpt"/>
</dbReference>
<feature type="repeat" description="TPR" evidence="3">
    <location>
        <begin position="456"/>
        <end position="489"/>
    </location>
</feature>
<dbReference type="PROSITE" id="PS50005">
    <property type="entry name" value="TPR"/>
    <property type="match status" value="3"/>
</dbReference>
<dbReference type="PANTHER" id="PTHR14027">
    <property type="entry name" value="RNA POLYMERASE-ASSOCIATED PROTEIN CTR9"/>
    <property type="match status" value="1"/>
</dbReference>
<dbReference type="InterPro" id="IPR031101">
    <property type="entry name" value="Ctr9"/>
</dbReference>
<feature type="repeat" description="TPR" evidence="3">
    <location>
        <begin position="346"/>
        <end position="379"/>
    </location>
</feature>
<evidence type="ECO:0000256" key="2">
    <source>
        <dbReference type="ARBA" id="ARBA00022803"/>
    </source>
</evidence>
<evidence type="ECO:0000256" key="3">
    <source>
        <dbReference type="PROSITE-ProRule" id="PRU00339"/>
    </source>
</evidence>
<dbReference type="Proteomes" id="UP000276133">
    <property type="component" value="Unassembled WGS sequence"/>
</dbReference>
<sequence>MNDTETTSGSIEIPLKDSDEVIELGLDQLPDGDEVLAILIQENCPLHVWIRLAIGYYKQMKLADFVRILEASRTSANTNYRGFEKDSLKALDTLAAHYVQMANKEKNKELKKDYCSKATVLYTSADKISMYDSDHLLSRAYFCLLDSDKLDQADAQFNFVLSTNPYNVAALVGKASIAFNKKDYKTSLNYYKKALKTNANAPAGVRLGMGLCFYKLAKVAKAKLAFERALQIDSECVAALIGLSIIELNNKTSESTKLGVDLLSKAYKLDSKNPVILNHLANHFFYKKEYQKVQQLAMHAFHNTENELIRAETCYQLARSYHVQGDYDQAFQYYYQATQFNSSSFILPFFGLGQMYLHRSDPENAALCFEKVLKSSPNNYEAMKILGTIYSSSKEPEKKEMAKSNFKKVTELCPDDVEAWIEYAQLLESHDVHGALNAYGIAIKILNDNVQEGVPPELLNNVASLHFRMANYDESKRHFETALRLVNNELVHDKVYYAAIQTTIEYNVARLHEARHEYDLAEKSYRHILSRHPQYIDCILRIGCMCRDRGQIHEASEWFKEALRFTQTQPDSWSLMGNLHIDKEQLGPAQNQFERIIKNNEQDTY</sequence>
<comment type="caution">
    <text evidence="5">The sequence shown here is derived from an EMBL/GenBank/DDBJ whole genome shotgun (WGS) entry which is preliminary data.</text>
</comment>
<proteinExistence type="predicted"/>
<dbReference type="FunFam" id="1.25.40.10:FF:000289">
    <property type="entry name" value="RNA polymerase-associated protein CTR9 homolog"/>
    <property type="match status" value="1"/>
</dbReference>
<keyword evidence="2 3" id="KW-0802">TPR repeat</keyword>
<dbReference type="AlphaFoldDB" id="A0A3M7PFB8"/>
<dbReference type="GO" id="GO:0006355">
    <property type="term" value="P:regulation of DNA-templated transcription"/>
    <property type="evidence" value="ECO:0007669"/>
    <property type="project" value="InterPro"/>
</dbReference>
<feature type="domain" description="Tetratricopeptide repeat protein 21A/21B fourth ARM" evidence="4">
    <location>
        <begin position="181"/>
        <end position="337"/>
    </location>
</feature>
<accession>A0A3M7PFB8</accession>
<dbReference type="SMART" id="SM00028">
    <property type="entry name" value="TPR"/>
    <property type="match status" value="9"/>
</dbReference>
<protein>
    <submittedName>
        <fullName evidence="5">RNA polymerase-associated CTR9-like protein</fullName>
    </submittedName>
</protein>
<evidence type="ECO:0000256" key="1">
    <source>
        <dbReference type="ARBA" id="ARBA00022737"/>
    </source>
</evidence>
<dbReference type="InterPro" id="IPR056836">
    <property type="entry name" value="ARM_TT21_4th"/>
</dbReference>
<evidence type="ECO:0000313" key="6">
    <source>
        <dbReference type="Proteomes" id="UP000276133"/>
    </source>
</evidence>
<dbReference type="GO" id="GO:0016593">
    <property type="term" value="C:Cdc73/Paf1 complex"/>
    <property type="evidence" value="ECO:0007669"/>
    <property type="project" value="TreeGrafter"/>
</dbReference>
<dbReference type="GO" id="GO:0006368">
    <property type="term" value="P:transcription elongation by RNA polymerase II"/>
    <property type="evidence" value="ECO:0007669"/>
    <property type="project" value="TreeGrafter"/>
</dbReference>
<gene>
    <name evidence="5" type="ORF">BpHYR1_029227</name>
</gene>
<dbReference type="Gene3D" id="1.25.40.10">
    <property type="entry name" value="Tetratricopeptide repeat domain"/>
    <property type="match status" value="5"/>
</dbReference>
<evidence type="ECO:0000259" key="4">
    <source>
        <dbReference type="Pfam" id="PF25068"/>
    </source>
</evidence>
<feature type="repeat" description="TPR" evidence="3">
    <location>
        <begin position="311"/>
        <end position="344"/>
    </location>
</feature>
<dbReference type="SUPFAM" id="SSF48452">
    <property type="entry name" value="TPR-like"/>
    <property type="match status" value="3"/>
</dbReference>
<dbReference type="Pfam" id="PF25068">
    <property type="entry name" value="ARM_TT21_4th"/>
    <property type="match status" value="1"/>
</dbReference>
<dbReference type="GO" id="GO:0000993">
    <property type="term" value="F:RNA polymerase II complex binding"/>
    <property type="evidence" value="ECO:0007669"/>
    <property type="project" value="TreeGrafter"/>
</dbReference>
<dbReference type="OrthoDB" id="343875at2759"/>
<name>A0A3M7PFB8_BRAPC</name>
<keyword evidence="6" id="KW-1185">Reference proteome</keyword>
<dbReference type="FunFam" id="1.25.40.10:FF:000069">
    <property type="entry name" value="CTR9 homolog, Paf1/RNA polymerase II complex component"/>
    <property type="match status" value="1"/>
</dbReference>
<keyword evidence="1" id="KW-0677">Repeat</keyword>
<evidence type="ECO:0000313" key="5">
    <source>
        <dbReference type="EMBL" id="RMZ97826.1"/>
    </source>
</evidence>